<keyword evidence="2" id="KW-1185">Reference proteome</keyword>
<accession>A0ABD4TB59</accession>
<dbReference type="AlphaFoldDB" id="A0ABD4TB59"/>
<proteinExistence type="predicted"/>
<dbReference type="Proteomes" id="UP000031561">
    <property type="component" value="Unassembled WGS sequence"/>
</dbReference>
<reference evidence="1 2" key="1">
    <citation type="journal article" date="2015" name="Genome Announc.">
        <title>Draft Genome Sequence of Filamentous Marine Cyanobacterium Lyngbya confervoides Strain BDU141951.</title>
        <authorList>
            <person name="Chandrababunaidu M.M."/>
            <person name="Sen D."/>
            <person name="Tripathy S."/>
        </authorList>
    </citation>
    <scope>NUCLEOTIDE SEQUENCE [LARGE SCALE GENOMIC DNA]</scope>
    <source>
        <strain evidence="1 2">BDU141951</strain>
    </source>
</reference>
<dbReference type="RefSeq" id="WP_166278319.1">
    <property type="nucleotide sequence ID" value="NZ_JTHE03000121.1"/>
</dbReference>
<dbReference type="PANTHER" id="PTHR13192:SF3">
    <property type="entry name" value="COBALAMIN TRAFFICKING PROTEIN CBLD"/>
    <property type="match status" value="1"/>
</dbReference>
<organism evidence="1 2">
    <name type="scientific">Lyngbya confervoides BDU141951</name>
    <dbReference type="NCBI Taxonomy" id="1574623"/>
    <lineage>
        <taxon>Bacteria</taxon>
        <taxon>Bacillati</taxon>
        <taxon>Cyanobacteriota</taxon>
        <taxon>Cyanophyceae</taxon>
        <taxon>Oscillatoriophycideae</taxon>
        <taxon>Oscillatoriales</taxon>
        <taxon>Microcoleaceae</taxon>
        <taxon>Lyngbya</taxon>
    </lineage>
</organism>
<sequence length="183" mass="20344">MAPFLPQISIHSPTAFLQQHWRQILPSWSVPVQALALYLQYSPVSLCDRTANTEQHKAILRQNFLTQAEQWSTALEGLGYWVDYFDPKFGTPVRSPAGLQLLDDVALAQQLLHFPVQAQGECKLLCHPAWGTHVFPSTLVTSASPPILTRLMACLRSPQLWINLSSSGFPQNPFPSDSPPSPS</sequence>
<gene>
    <name evidence="1" type="ORF">QQ91_0021305</name>
</gene>
<comment type="caution">
    <text evidence="1">The sequence shown here is derived from an EMBL/GenBank/DDBJ whole genome shotgun (WGS) entry which is preliminary data.</text>
</comment>
<dbReference type="EMBL" id="JTHE03000121">
    <property type="protein sequence ID" value="MCM1985358.1"/>
    <property type="molecule type" value="Genomic_DNA"/>
</dbReference>
<protein>
    <submittedName>
        <fullName evidence="1">Methylmalonic aciduria and homocystinuria type D protein</fullName>
    </submittedName>
</protein>
<dbReference type="InterPro" id="IPR019362">
    <property type="entry name" value="MMADHC"/>
</dbReference>
<dbReference type="PANTHER" id="PTHR13192">
    <property type="entry name" value="MY011 PROTEIN"/>
    <property type="match status" value="1"/>
</dbReference>
<name>A0ABD4TB59_9CYAN</name>
<dbReference type="Pfam" id="PF10229">
    <property type="entry name" value="MMADHC"/>
    <property type="match status" value="1"/>
</dbReference>
<evidence type="ECO:0000313" key="2">
    <source>
        <dbReference type="Proteomes" id="UP000031561"/>
    </source>
</evidence>
<evidence type="ECO:0000313" key="1">
    <source>
        <dbReference type="EMBL" id="MCM1985358.1"/>
    </source>
</evidence>